<dbReference type="InterPro" id="IPR053067">
    <property type="entry name" value="SUSD3"/>
</dbReference>
<dbReference type="GO" id="GO:0005886">
    <property type="term" value="C:plasma membrane"/>
    <property type="evidence" value="ECO:0007669"/>
    <property type="project" value="TreeGrafter"/>
</dbReference>
<evidence type="ECO:0000313" key="7">
    <source>
        <dbReference type="Proteomes" id="UP000727407"/>
    </source>
</evidence>
<dbReference type="PROSITE" id="PS50923">
    <property type="entry name" value="SUSHI"/>
    <property type="match status" value="1"/>
</dbReference>
<dbReference type="AlphaFoldDB" id="A0A8J4UFT3"/>
<dbReference type="InterPro" id="IPR000436">
    <property type="entry name" value="Sushi_SCR_CCP_dom"/>
</dbReference>
<reference evidence="6" key="1">
    <citation type="submission" date="2020-07" db="EMBL/GenBank/DDBJ databases">
        <title>Clarias magur genome sequencing, assembly and annotation.</title>
        <authorList>
            <person name="Kushwaha B."/>
            <person name="Kumar R."/>
            <person name="Das P."/>
            <person name="Joshi C.G."/>
            <person name="Kumar D."/>
            <person name="Nagpure N.S."/>
            <person name="Pandey M."/>
            <person name="Agarwal S."/>
            <person name="Srivastava S."/>
            <person name="Singh M."/>
            <person name="Sahoo L."/>
            <person name="Jayasankar P."/>
            <person name="Meher P.K."/>
            <person name="Koringa P.G."/>
            <person name="Iquebal M.A."/>
            <person name="Das S.P."/>
            <person name="Bit A."/>
            <person name="Patnaik S."/>
            <person name="Patel N."/>
            <person name="Shah T.M."/>
            <person name="Hinsu A."/>
            <person name="Jena J.K."/>
        </authorList>
    </citation>
    <scope>NUCLEOTIDE SEQUENCE</scope>
    <source>
        <strain evidence="6">CIFAMagur01</strain>
        <tissue evidence="6">Testis</tissue>
    </source>
</reference>
<protein>
    <submittedName>
        <fullName evidence="6">Sushi domain-containing protein 3</fullName>
    </submittedName>
</protein>
<keyword evidence="4" id="KW-0812">Transmembrane</keyword>
<evidence type="ECO:0000256" key="1">
    <source>
        <dbReference type="ARBA" id="ARBA00023157"/>
    </source>
</evidence>
<evidence type="ECO:0000256" key="3">
    <source>
        <dbReference type="SAM" id="MobiDB-lite"/>
    </source>
</evidence>
<proteinExistence type="predicted"/>
<keyword evidence="4" id="KW-0472">Membrane</keyword>
<organism evidence="6 7">
    <name type="scientific">Clarias magur</name>
    <name type="common">Asian catfish</name>
    <name type="synonym">Macropteronotus magur</name>
    <dbReference type="NCBI Taxonomy" id="1594786"/>
    <lineage>
        <taxon>Eukaryota</taxon>
        <taxon>Metazoa</taxon>
        <taxon>Chordata</taxon>
        <taxon>Craniata</taxon>
        <taxon>Vertebrata</taxon>
        <taxon>Euteleostomi</taxon>
        <taxon>Actinopterygii</taxon>
        <taxon>Neopterygii</taxon>
        <taxon>Teleostei</taxon>
        <taxon>Ostariophysi</taxon>
        <taxon>Siluriformes</taxon>
        <taxon>Clariidae</taxon>
        <taxon>Clarias</taxon>
    </lineage>
</organism>
<evidence type="ECO:0000256" key="2">
    <source>
        <dbReference type="PROSITE-ProRule" id="PRU00302"/>
    </source>
</evidence>
<keyword evidence="4" id="KW-1133">Transmembrane helix</keyword>
<dbReference type="SUPFAM" id="SSF57535">
    <property type="entry name" value="Complement control module/SCR domain"/>
    <property type="match status" value="1"/>
</dbReference>
<keyword evidence="1 2" id="KW-1015">Disulfide bond</keyword>
<feature type="transmembrane region" description="Helical" evidence="4">
    <location>
        <begin position="73"/>
        <end position="101"/>
    </location>
</feature>
<evidence type="ECO:0000256" key="4">
    <source>
        <dbReference type="SAM" id="Phobius"/>
    </source>
</evidence>
<gene>
    <name evidence="6" type="primary">susd3</name>
    <name evidence="6" type="ORF">DAT39_003080</name>
</gene>
<keyword evidence="2" id="KW-0768">Sushi</keyword>
<evidence type="ECO:0000259" key="5">
    <source>
        <dbReference type="PROSITE" id="PS50923"/>
    </source>
</evidence>
<keyword evidence="7" id="KW-1185">Reference proteome</keyword>
<feature type="disulfide bond" evidence="2">
    <location>
        <begin position="2"/>
        <end position="45"/>
    </location>
</feature>
<comment type="caution">
    <text evidence="2">Lacks conserved residue(s) required for the propagation of feature annotation.</text>
</comment>
<comment type="caution">
    <text evidence="6">The sequence shown here is derived from an EMBL/GenBank/DDBJ whole genome shotgun (WGS) entry which is preliminary data.</text>
</comment>
<dbReference type="OrthoDB" id="9939976at2759"/>
<accession>A0A8J4UFT3</accession>
<dbReference type="Pfam" id="PF00084">
    <property type="entry name" value="Sushi"/>
    <property type="match status" value="1"/>
</dbReference>
<dbReference type="PANTHER" id="PTHR46879:SF1">
    <property type="entry name" value="SUSHI DOMAIN-CONTAINING PROTEIN 3"/>
    <property type="match status" value="1"/>
</dbReference>
<dbReference type="PANTHER" id="PTHR46879">
    <property type="entry name" value="SUSHI DOMAIN-CONTAINING PROTEIN 3"/>
    <property type="match status" value="1"/>
</dbReference>
<feature type="region of interest" description="Disordered" evidence="3">
    <location>
        <begin position="128"/>
        <end position="151"/>
    </location>
</feature>
<dbReference type="Proteomes" id="UP000727407">
    <property type="component" value="Unassembled WGS sequence"/>
</dbReference>
<evidence type="ECO:0000313" key="6">
    <source>
        <dbReference type="EMBL" id="KAF5907253.1"/>
    </source>
</evidence>
<feature type="non-terminal residue" evidence="6">
    <location>
        <position position="151"/>
    </location>
</feature>
<feature type="non-terminal residue" evidence="6">
    <location>
        <position position="1"/>
    </location>
</feature>
<dbReference type="Gene3D" id="2.10.70.10">
    <property type="entry name" value="Complement Module, domain 1"/>
    <property type="match status" value="1"/>
</dbReference>
<feature type="compositionally biased region" description="Low complexity" evidence="3">
    <location>
        <begin position="131"/>
        <end position="145"/>
    </location>
</feature>
<name>A0A8J4UFT3_CLAMG</name>
<sequence>QCTAMKPPQFGTLKIVTGNGTSVGTVMILNCQITYKAFSGGHISCVQESNGTQWTGGTPDCKPILYENQGFRLAVLLSIVSVAIIMLMSIYFITSCLLNFVEKEKKNHERSMNEHLWHQLNVEEQGHSFYNGNNNNNSNNNNSNSAHEQHP</sequence>
<feature type="domain" description="Sushi" evidence="5">
    <location>
        <begin position="1"/>
        <end position="63"/>
    </location>
</feature>
<dbReference type="EMBL" id="QNUK01000024">
    <property type="protein sequence ID" value="KAF5907253.1"/>
    <property type="molecule type" value="Genomic_DNA"/>
</dbReference>
<dbReference type="InterPro" id="IPR035976">
    <property type="entry name" value="Sushi/SCR/CCP_sf"/>
</dbReference>